<comment type="caution">
    <text evidence="3">The sequence shown here is derived from an EMBL/GenBank/DDBJ whole genome shotgun (WGS) entry which is preliminary data.</text>
</comment>
<feature type="domain" description="HTH marR-type" evidence="2">
    <location>
        <begin position="16"/>
        <end position="66"/>
    </location>
</feature>
<dbReference type="InterPro" id="IPR036388">
    <property type="entry name" value="WH-like_DNA-bd_sf"/>
</dbReference>
<accession>A0ABW2ZQU5</accession>
<dbReference type="InterPro" id="IPR043129">
    <property type="entry name" value="ATPase_NBD"/>
</dbReference>
<evidence type="ECO:0000313" key="3">
    <source>
        <dbReference type="EMBL" id="MFD0780848.1"/>
    </source>
</evidence>
<gene>
    <name evidence="3" type="ORF">ACFQZV_05985</name>
</gene>
<dbReference type="InterPro" id="IPR036390">
    <property type="entry name" value="WH_DNA-bd_sf"/>
</dbReference>
<dbReference type="EMBL" id="JBHTIM010000001">
    <property type="protein sequence ID" value="MFD0780848.1"/>
    <property type="molecule type" value="Genomic_DNA"/>
</dbReference>
<evidence type="ECO:0000256" key="1">
    <source>
        <dbReference type="ARBA" id="ARBA00006479"/>
    </source>
</evidence>
<dbReference type="RefSeq" id="WP_378753571.1">
    <property type="nucleotide sequence ID" value="NZ_JBHSSV010000017.1"/>
</dbReference>
<reference evidence="4" key="1">
    <citation type="journal article" date="2019" name="Int. J. Syst. Evol. Microbiol.">
        <title>The Global Catalogue of Microorganisms (GCM) 10K type strain sequencing project: providing services to taxonomists for standard genome sequencing and annotation.</title>
        <authorList>
            <consortium name="The Broad Institute Genomics Platform"/>
            <consortium name="The Broad Institute Genome Sequencing Center for Infectious Disease"/>
            <person name="Wu L."/>
            <person name="Ma J."/>
        </authorList>
    </citation>
    <scope>NUCLEOTIDE SEQUENCE [LARGE SCALE GENOMIC DNA]</scope>
    <source>
        <strain evidence="4">CCUG 50754</strain>
    </source>
</reference>
<dbReference type="InterPro" id="IPR000600">
    <property type="entry name" value="ROK"/>
</dbReference>
<evidence type="ECO:0000313" key="4">
    <source>
        <dbReference type="Proteomes" id="UP001597042"/>
    </source>
</evidence>
<dbReference type="InterPro" id="IPR000835">
    <property type="entry name" value="HTH_MarR-typ"/>
</dbReference>
<dbReference type="Pfam" id="PF12802">
    <property type="entry name" value="MarR_2"/>
    <property type="match status" value="1"/>
</dbReference>
<keyword evidence="4" id="KW-1185">Reference proteome</keyword>
<protein>
    <submittedName>
        <fullName evidence="3">ROK family protein</fullName>
    </submittedName>
</protein>
<sequence length="394" mass="41110">MGGRSLDDLRRTNLSRVLRLAHREGPLSRSELTRATGLNRSTVGGLVAELQARGLVDESDPGPARRVGRPSPIVSASDDTVALAINPEVDTVDIAVVGLSGRVLQRVRYDNERLPTVTEFVNLVRAVSGMLLEGYGNVLGAGLAIPGLVRHSDGHVLLAPHLEWTDTPLAALVEDALGIPCVAGNDANCGAVAESTFGGGRGEGVVVYLNGGASGIGGGVVIDGRLFSGVDGHAGEFGHTNVTESGRRCHCGAVGCLETEVRRDRFIEVDRTPPSEVGRLATRIDAAWGDPGSAVHAEITRQLGYLATAMRTVVNALNPRRIVLGGYLGDLLSVVGPAEIIDRMRPTLPGAVDVVSVVPAGLHDDVILVGAAEMVFAPVLDDPGSVPYRVDAHA</sequence>
<dbReference type="SUPFAM" id="SSF53067">
    <property type="entry name" value="Actin-like ATPase domain"/>
    <property type="match status" value="1"/>
</dbReference>
<dbReference type="Proteomes" id="UP001597042">
    <property type="component" value="Unassembled WGS sequence"/>
</dbReference>
<dbReference type="PANTHER" id="PTHR18964">
    <property type="entry name" value="ROK (REPRESSOR, ORF, KINASE) FAMILY"/>
    <property type="match status" value="1"/>
</dbReference>
<dbReference type="SUPFAM" id="SSF46785">
    <property type="entry name" value="Winged helix' DNA-binding domain"/>
    <property type="match status" value="1"/>
</dbReference>
<evidence type="ECO:0000259" key="2">
    <source>
        <dbReference type="Pfam" id="PF12802"/>
    </source>
</evidence>
<organism evidence="3 4">
    <name type="scientific">Microbacterium koreense</name>
    <dbReference type="NCBI Taxonomy" id="323761"/>
    <lineage>
        <taxon>Bacteria</taxon>
        <taxon>Bacillati</taxon>
        <taxon>Actinomycetota</taxon>
        <taxon>Actinomycetes</taxon>
        <taxon>Micrococcales</taxon>
        <taxon>Microbacteriaceae</taxon>
        <taxon>Microbacterium</taxon>
    </lineage>
</organism>
<name>A0ABW2ZQU5_9MICO</name>
<dbReference type="Pfam" id="PF00480">
    <property type="entry name" value="ROK"/>
    <property type="match status" value="1"/>
</dbReference>
<dbReference type="Gene3D" id="3.30.420.40">
    <property type="match status" value="2"/>
</dbReference>
<dbReference type="Gene3D" id="1.10.10.10">
    <property type="entry name" value="Winged helix-like DNA-binding domain superfamily/Winged helix DNA-binding domain"/>
    <property type="match status" value="1"/>
</dbReference>
<proteinExistence type="inferred from homology"/>
<comment type="similarity">
    <text evidence="1">Belongs to the ROK (NagC/XylR) family.</text>
</comment>
<dbReference type="PANTHER" id="PTHR18964:SF149">
    <property type="entry name" value="BIFUNCTIONAL UDP-N-ACETYLGLUCOSAMINE 2-EPIMERASE_N-ACETYLMANNOSAMINE KINASE"/>
    <property type="match status" value="1"/>
</dbReference>